<dbReference type="Proteomes" id="UP001595530">
    <property type="component" value="Unassembled WGS sequence"/>
</dbReference>
<name>A0ABV7FBC9_9BURK</name>
<organism evidence="2 3">
    <name type="scientific">Undibacterium arcticum</name>
    <dbReference type="NCBI Taxonomy" id="1762892"/>
    <lineage>
        <taxon>Bacteria</taxon>
        <taxon>Pseudomonadati</taxon>
        <taxon>Pseudomonadota</taxon>
        <taxon>Betaproteobacteria</taxon>
        <taxon>Burkholderiales</taxon>
        <taxon>Oxalobacteraceae</taxon>
        <taxon>Undibacterium</taxon>
    </lineage>
</organism>
<proteinExistence type="predicted"/>
<evidence type="ECO:0000256" key="1">
    <source>
        <dbReference type="SAM" id="SignalP"/>
    </source>
</evidence>
<evidence type="ECO:0000313" key="2">
    <source>
        <dbReference type="EMBL" id="MFC3111042.1"/>
    </source>
</evidence>
<reference evidence="3" key="1">
    <citation type="journal article" date="2019" name="Int. J. Syst. Evol. Microbiol.">
        <title>The Global Catalogue of Microorganisms (GCM) 10K type strain sequencing project: providing services to taxonomists for standard genome sequencing and annotation.</title>
        <authorList>
            <consortium name="The Broad Institute Genomics Platform"/>
            <consortium name="The Broad Institute Genome Sequencing Center for Infectious Disease"/>
            <person name="Wu L."/>
            <person name="Ma J."/>
        </authorList>
    </citation>
    <scope>NUCLEOTIDE SEQUENCE [LARGE SCALE GENOMIC DNA]</scope>
    <source>
        <strain evidence="3">KCTC 42986</strain>
    </source>
</reference>
<sequence>MHKIMTLLVASLALTCSAFCTTLHAENTSHIGRHQSTPDDVQAINQVLLDFQSALLNKDVKQLSSLMLNSNILFASPSDQQTITRAREQVDVNYDGLPTGGYSNFARFIAGSKKRVQEKFYNVKISQDDNLAWASFDFEFLEDEKIQNYGLESWQLMKTDGQWKIFSVVWSSHGSPQ</sequence>
<gene>
    <name evidence="2" type="ORF">ACFOFO_24335</name>
</gene>
<protein>
    <submittedName>
        <fullName evidence="2">Nuclear transport factor 2 family protein</fullName>
    </submittedName>
</protein>
<feature type="chain" id="PRO_5046791170" evidence="1">
    <location>
        <begin position="26"/>
        <end position="177"/>
    </location>
</feature>
<comment type="caution">
    <text evidence="2">The sequence shown here is derived from an EMBL/GenBank/DDBJ whole genome shotgun (WGS) entry which is preliminary data.</text>
</comment>
<keyword evidence="1" id="KW-0732">Signal</keyword>
<accession>A0ABV7FBC9</accession>
<dbReference type="RefSeq" id="WP_390333252.1">
    <property type="nucleotide sequence ID" value="NZ_JBHRTP010000096.1"/>
</dbReference>
<dbReference type="InterPro" id="IPR032710">
    <property type="entry name" value="NTF2-like_dom_sf"/>
</dbReference>
<dbReference type="EMBL" id="JBHRTP010000096">
    <property type="protein sequence ID" value="MFC3111042.1"/>
    <property type="molecule type" value="Genomic_DNA"/>
</dbReference>
<evidence type="ECO:0000313" key="3">
    <source>
        <dbReference type="Proteomes" id="UP001595530"/>
    </source>
</evidence>
<keyword evidence="3" id="KW-1185">Reference proteome</keyword>
<dbReference type="SUPFAM" id="SSF54427">
    <property type="entry name" value="NTF2-like"/>
    <property type="match status" value="1"/>
</dbReference>
<dbReference type="Gene3D" id="3.10.450.50">
    <property type="match status" value="1"/>
</dbReference>
<feature type="signal peptide" evidence="1">
    <location>
        <begin position="1"/>
        <end position="25"/>
    </location>
</feature>